<keyword evidence="1" id="KW-0812">Transmembrane</keyword>
<dbReference type="OrthoDB" id="142416at2157"/>
<name>A0A0E3S331_9EURY</name>
<dbReference type="GeneID" id="24806799"/>
<proteinExistence type="predicted"/>
<evidence type="ECO:0000256" key="1">
    <source>
        <dbReference type="SAM" id="Phobius"/>
    </source>
</evidence>
<evidence type="ECO:0000313" key="3">
    <source>
        <dbReference type="Proteomes" id="UP000033072"/>
    </source>
</evidence>
<protein>
    <submittedName>
        <fullName evidence="2">Uncharacterized protein</fullName>
    </submittedName>
</protein>
<feature type="transmembrane region" description="Helical" evidence="1">
    <location>
        <begin position="21"/>
        <end position="41"/>
    </location>
</feature>
<reference evidence="2 3" key="1">
    <citation type="submission" date="2014-07" db="EMBL/GenBank/DDBJ databases">
        <title>Methanogenic archaea and the global carbon cycle.</title>
        <authorList>
            <person name="Henriksen J.R."/>
            <person name="Luke J."/>
            <person name="Reinhart S."/>
            <person name="Benedict M.N."/>
            <person name="Youngblut N.D."/>
            <person name="Metcalf M.E."/>
            <person name="Whitaker R.J."/>
            <person name="Metcalf W.W."/>
        </authorList>
    </citation>
    <scope>NUCLEOTIDE SEQUENCE [LARGE SCALE GENOMIC DNA]</scope>
    <source>
        <strain evidence="2 3">Z-7289</strain>
    </source>
</reference>
<feature type="transmembrane region" description="Helical" evidence="1">
    <location>
        <begin position="193"/>
        <end position="214"/>
    </location>
</feature>
<dbReference type="HOGENOM" id="CLU_082719_0_0_2"/>
<accession>A0A0E3S331</accession>
<dbReference type="RefSeq" id="WP_048126657.1">
    <property type="nucleotide sequence ID" value="NZ_CP009515.1"/>
</dbReference>
<feature type="transmembrane region" description="Helical" evidence="1">
    <location>
        <begin position="162"/>
        <end position="181"/>
    </location>
</feature>
<gene>
    <name evidence="2" type="ORF">MSLAZ_2013</name>
</gene>
<keyword evidence="1" id="KW-1133">Transmembrane helix</keyword>
<dbReference type="PATRIC" id="fig|1434111.4.peg.2648"/>
<feature type="transmembrane region" description="Helical" evidence="1">
    <location>
        <begin position="78"/>
        <end position="106"/>
    </location>
</feature>
<feature type="transmembrane region" description="Helical" evidence="1">
    <location>
        <begin position="261"/>
        <end position="277"/>
    </location>
</feature>
<evidence type="ECO:0000313" key="2">
    <source>
        <dbReference type="EMBL" id="AKB75274.1"/>
    </source>
</evidence>
<keyword evidence="1" id="KW-0472">Membrane</keyword>
<dbReference type="AlphaFoldDB" id="A0A0E3S331"/>
<dbReference type="EMBL" id="CP009515">
    <property type="protein sequence ID" value="AKB75274.1"/>
    <property type="molecule type" value="Genomic_DNA"/>
</dbReference>
<sequence length="291" mass="31863">MKVERLSLLTRSIDLDYPTNRAIVIISLLFLFGISGFQLFLGIDISAAFYSGLRAGASVFFAWAFARELDPDNELSAFFAAFLGCTGYLFFPYPILLALFLELLLIRIVNRSTGMPSKTFDSLAVLLLSGWISLQVNWIFGLFTSLAFFLDSSLPAPNRHNRIFGIAALIVSVLAFSKAAGQENTFLDIETTFLDLQSGLLMLIAALLFIPIILSSQKIKSGGDMTGIPLNPLRVQAAQLTALLSAGLLTALRGWAGAESLMPLWGAILGISLYGYLRRLLKRSHKDSQPD</sequence>
<dbReference type="Proteomes" id="UP000033072">
    <property type="component" value="Chromosome"/>
</dbReference>
<organism evidence="2 3">
    <name type="scientific">Methanosarcina lacustris Z-7289</name>
    <dbReference type="NCBI Taxonomy" id="1434111"/>
    <lineage>
        <taxon>Archaea</taxon>
        <taxon>Methanobacteriati</taxon>
        <taxon>Methanobacteriota</taxon>
        <taxon>Stenosarchaea group</taxon>
        <taxon>Methanomicrobia</taxon>
        <taxon>Methanosarcinales</taxon>
        <taxon>Methanosarcinaceae</taxon>
        <taxon>Methanosarcina</taxon>
    </lineage>
</organism>
<feature type="transmembrane region" description="Helical" evidence="1">
    <location>
        <begin position="126"/>
        <end position="150"/>
    </location>
</feature>
<keyword evidence="3" id="KW-1185">Reference proteome</keyword>
<dbReference type="KEGG" id="mls:MSLAZ_2013"/>